<evidence type="ECO:0000313" key="2">
    <source>
        <dbReference type="EMBL" id="KAJ9481818.1"/>
    </source>
</evidence>
<sequence length="113" mass="13047">MAELRALHTARHSPTIFKAHPISLPFPADRYTTLSHLVRYLKYPPWETLPWRTRRTTSRLLPSQVRSTPSPTWIPSMAQGPMETMNMLPSRGYRDILSISNSRRNTSRMSRGA</sequence>
<name>A0AAI9T7F2_PENTH</name>
<accession>A0AAI9T7F2</accession>
<proteinExistence type="predicted"/>
<dbReference type="EMBL" id="LACB01000673">
    <property type="protein sequence ID" value="KAJ9481818.1"/>
    <property type="molecule type" value="Genomic_DNA"/>
</dbReference>
<comment type="caution">
    <text evidence="2">The sequence shown here is derived from an EMBL/GenBank/DDBJ whole genome shotgun (WGS) entry which is preliminary data.</text>
</comment>
<reference evidence="2" key="2">
    <citation type="journal article" date="2016" name="Fungal Biol.">
        <title>Ochratoxin A production by Penicillium thymicola.</title>
        <authorList>
            <person name="Nguyen H.D.T."/>
            <person name="McMullin D.R."/>
            <person name="Ponomareva E."/>
            <person name="Riley R."/>
            <person name="Pomraning K.R."/>
            <person name="Baker S.E."/>
            <person name="Seifert K.A."/>
        </authorList>
    </citation>
    <scope>NUCLEOTIDE SEQUENCE</scope>
    <source>
        <strain evidence="2">DAOM 180753</strain>
    </source>
</reference>
<feature type="compositionally biased region" description="Polar residues" evidence="1">
    <location>
        <begin position="64"/>
        <end position="73"/>
    </location>
</feature>
<evidence type="ECO:0000313" key="3">
    <source>
        <dbReference type="Proteomes" id="UP001227192"/>
    </source>
</evidence>
<gene>
    <name evidence="2" type="ORF">VN97_g11639</name>
</gene>
<dbReference type="AlphaFoldDB" id="A0AAI9T7F2"/>
<dbReference type="Proteomes" id="UP001227192">
    <property type="component" value="Unassembled WGS sequence"/>
</dbReference>
<keyword evidence="3" id="KW-1185">Reference proteome</keyword>
<organism evidence="2 3">
    <name type="scientific">Penicillium thymicola</name>
    <dbReference type="NCBI Taxonomy" id="293382"/>
    <lineage>
        <taxon>Eukaryota</taxon>
        <taxon>Fungi</taxon>
        <taxon>Dikarya</taxon>
        <taxon>Ascomycota</taxon>
        <taxon>Pezizomycotina</taxon>
        <taxon>Eurotiomycetes</taxon>
        <taxon>Eurotiomycetidae</taxon>
        <taxon>Eurotiales</taxon>
        <taxon>Aspergillaceae</taxon>
        <taxon>Penicillium</taxon>
    </lineage>
</organism>
<feature type="region of interest" description="Disordered" evidence="1">
    <location>
        <begin position="60"/>
        <end position="79"/>
    </location>
</feature>
<reference evidence="2" key="1">
    <citation type="submission" date="2015-06" db="EMBL/GenBank/DDBJ databases">
        <authorList>
            <person name="Nguyen H."/>
        </authorList>
    </citation>
    <scope>NUCLEOTIDE SEQUENCE</scope>
    <source>
        <strain evidence="2">DAOM 180753</strain>
    </source>
</reference>
<evidence type="ECO:0000256" key="1">
    <source>
        <dbReference type="SAM" id="MobiDB-lite"/>
    </source>
</evidence>
<protein>
    <submittedName>
        <fullName evidence="2">Uncharacterized protein</fullName>
    </submittedName>
</protein>